<accession>A0A8H7MIL0</accession>
<gene>
    <name evidence="2" type="ORF">EKO04_007343</name>
</gene>
<sequence length="609" mass="67679">MSTQFGSPTPGEPSAAERSRRLKRRWQSRSDEEIEQLLDNRNLGYRNGWPRLPPLPVSERKEGAKNMVSKPQDVIEATQTLCQTQRLDVHQIYFAFRTPEVTIPGEHYLTLVITVDLSDDPILVPAIVQIRKLLQQDAQNQEISIEIIDYRVVHGLYTFAVPPSKEHLLRTWKPVYDHILAEIHSQHEQWLTLEMLFRGLDDDAARCPATVVITSPTAGNTIWLESILPRIRQRIYPLDPHLKVELLCGTSVHIASQGCTIDGQAYNRQVPMGSSIGQWGVPNHSGTVGGAVKLSNGKTYALSNHHVVRNDTLDRLLSVDSGESPALKPGNPALKSADHRFTCPSSQDNEAFIEELEKYENQWLSQIQAGKAASQQYLDSTRADLAMARQTDRSFGTLYASSGLRTVRAEKLSSNPFTGKLAEPTDKTKFRFMLDWSLLEMLPSRSMVNTLPMRANDSFNTGKYDKLLSGQECKQWTTMNNPKAHILRDEVSVGKFGRTTAFAYGYINAIPTVINPASGGSQFQFIAKAYGFTVEESGFSLSMIAHHGAAVSLGDSGSVVLHAPSGDWLGLLFGETRTKAALITPIDLVFRDIKDITGLDVVEPVFNPN</sequence>
<dbReference type="AlphaFoldDB" id="A0A8H7MIL0"/>
<reference evidence="2" key="1">
    <citation type="submission" date="2018-12" db="EMBL/GenBank/DDBJ databases">
        <authorList>
            <person name="Syme R.A."/>
            <person name="Farfan-Caceres L."/>
            <person name="Lichtenzveig J."/>
        </authorList>
    </citation>
    <scope>NUCLEOTIDE SEQUENCE</scope>
    <source>
        <strain evidence="2">Al4</strain>
    </source>
</reference>
<organism evidence="2 3">
    <name type="scientific">Ascochyta lentis</name>
    <dbReference type="NCBI Taxonomy" id="205686"/>
    <lineage>
        <taxon>Eukaryota</taxon>
        <taxon>Fungi</taxon>
        <taxon>Dikarya</taxon>
        <taxon>Ascomycota</taxon>
        <taxon>Pezizomycotina</taxon>
        <taxon>Dothideomycetes</taxon>
        <taxon>Pleosporomycetidae</taxon>
        <taxon>Pleosporales</taxon>
        <taxon>Pleosporineae</taxon>
        <taxon>Didymellaceae</taxon>
        <taxon>Ascochyta</taxon>
    </lineage>
</organism>
<evidence type="ECO:0000313" key="2">
    <source>
        <dbReference type="EMBL" id="KAF9694672.1"/>
    </source>
</evidence>
<proteinExistence type="predicted"/>
<dbReference type="Proteomes" id="UP000651452">
    <property type="component" value="Unassembled WGS sequence"/>
</dbReference>
<feature type="region of interest" description="Disordered" evidence="1">
    <location>
        <begin position="1"/>
        <end position="27"/>
    </location>
</feature>
<evidence type="ECO:0000256" key="1">
    <source>
        <dbReference type="SAM" id="MobiDB-lite"/>
    </source>
</evidence>
<dbReference type="EMBL" id="RZGK01000013">
    <property type="protein sequence ID" value="KAF9694672.1"/>
    <property type="molecule type" value="Genomic_DNA"/>
</dbReference>
<keyword evidence="3" id="KW-1185">Reference proteome</keyword>
<protein>
    <submittedName>
        <fullName evidence="2">Uncharacterized protein</fullName>
    </submittedName>
</protein>
<dbReference type="OrthoDB" id="5351220at2759"/>
<reference evidence="2" key="2">
    <citation type="submission" date="2020-09" db="EMBL/GenBank/DDBJ databases">
        <title>Reference genome assembly for Australian Ascochyta lentis isolate Al4.</title>
        <authorList>
            <person name="Lee R.C."/>
            <person name="Farfan-Caceres L.M."/>
            <person name="Debler J.W."/>
            <person name="Williams A.H."/>
            <person name="Henares B.M."/>
        </authorList>
    </citation>
    <scope>NUCLEOTIDE SEQUENCE</scope>
    <source>
        <strain evidence="2">Al4</strain>
    </source>
</reference>
<comment type="caution">
    <text evidence="2">The sequence shown here is derived from an EMBL/GenBank/DDBJ whole genome shotgun (WGS) entry which is preliminary data.</text>
</comment>
<name>A0A8H7MIL0_9PLEO</name>
<evidence type="ECO:0000313" key="3">
    <source>
        <dbReference type="Proteomes" id="UP000651452"/>
    </source>
</evidence>